<dbReference type="Gene3D" id="3.40.50.1110">
    <property type="entry name" value="SGNH hydrolase"/>
    <property type="match status" value="1"/>
</dbReference>
<evidence type="ECO:0000313" key="3">
    <source>
        <dbReference type="Proteomes" id="UP000183371"/>
    </source>
</evidence>
<proteinExistence type="predicted"/>
<feature type="compositionally biased region" description="Basic residues" evidence="1">
    <location>
        <begin position="77"/>
        <end position="90"/>
    </location>
</feature>
<dbReference type="Pfam" id="PF04311">
    <property type="entry name" value="DUF459"/>
    <property type="match status" value="1"/>
</dbReference>
<dbReference type="AlphaFoldDB" id="A0A1I7DML3"/>
<evidence type="ECO:0000256" key="1">
    <source>
        <dbReference type="SAM" id="MobiDB-lite"/>
    </source>
</evidence>
<reference evidence="3" key="1">
    <citation type="submission" date="2016-10" db="EMBL/GenBank/DDBJ databases">
        <authorList>
            <person name="Varghese N."/>
            <person name="Submissions S."/>
        </authorList>
    </citation>
    <scope>NUCLEOTIDE SEQUENCE [LARGE SCALE GENOMIC DNA]</scope>
    <source>
        <strain evidence="3">DSM 17465</strain>
    </source>
</reference>
<name>A0A1I7DML3_9HYPH</name>
<dbReference type="SUPFAM" id="SSF52266">
    <property type="entry name" value="SGNH hydrolase"/>
    <property type="match status" value="1"/>
</dbReference>
<dbReference type="PROSITE" id="PS50890">
    <property type="entry name" value="PUA"/>
    <property type="match status" value="1"/>
</dbReference>
<dbReference type="InterPro" id="IPR036514">
    <property type="entry name" value="SGNH_hydro_sf"/>
</dbReference>
<accession>A0A1I7DML3</accession>
<feature type="region of interest" description="Disordered" evidence="1">
    <location>
        <begin position="73"/>
        <end position="92"/>
    </location>
</feature>
<dbReference type="EMBL" id="FPBD01000009">
    <property type="protein sequence ID" value="SFU12856.1"/>
    <property type="molecule type" value="Genomic_DNA"/>
</dbReference>
<keyword evidence="3" id="KW-1185">Reference proteome</keyword>
<dbReference type="GO" id="GO:0016788">
    <property type="term" value="F:hydrolase activity, acting on ester bonds"/>
    <property type="evidence" value="ECO:0007669"/>
    <property type="project" value="UniProtKB-ARBA"/>
</dbReference>
<evidence type="ECO:0000313" key="2">
    <source>
        <dbReference type="EMBL" id="SFU12856.1"/>
    </source>
</evidence>
<organism evidence="2 3">
    <name type="scientific">Pseudovibrio denitrificans</name>
    <dbReference type="NCBI Taxonomy" id="258256"/>
    <lineage>
        <taxon>Bacteria</taxon>
        <taxon>Pseudomonadati</taxon>
        <taxon>Pseudomonadota</taxon>
        <taxon>Alphaproteobacteria</taxon>
        <taxon>Hyphomicrobiales</taxon>
        <taxon>Stappiaceae</taxon>
        <taxon>Pseudovibrio</taxon>
    </lineage>
</organism>
<dbReference type="InterPro" id="IPR007407">
    <property type="entry name" value="DUF459"/>
</dbReference>
<sequence length="398" mass="43526">MVVVGSCWRLADMQRSFLSLVFVALVSLCFVSVSVVPVEVAAQVRSNSANAPKKGNKSFFGWLFGGSNKRIEQANPSKKKRRRSSTRKNRSGGVAVVNAPKIVEKEKSKDAKVLLVVGDDLAMGLADGLKAVYAETPSIKVKKLVYPQTGLVAVKKPDWPEDVAASLKNEDVGLVVVALGARDNRNISVVEQGVIDGQPATYAEELQFQGEEWKKEYRFRTASLVAAIRNEQLPLIWVGLAPAEEYLTSANFSYLNDLFKEQVEPAGGIFVDIWAAFQDDNGEYTTHGPDVTGKSRRLRSKDGVYFTWAGYRKVAYFVEREIARIFGSATAFIFEGVKDDPNFIVLTGRLTSPETKLIGPDDKGGKAAAGSDLFKLTVSGEALPEVSGRADDTRWTGF</sequence>
<gene>
    <name evidence="2" type="ORF">SAMN05444141_109171</name>
</gene>
<evidence type="ECO:0008006" key="4">
    <source>
        <dbReference type="Google" id="ProtNLM"/>
    </source>
</evidence>
<protein>
    <recommendedName>
        <fullName evidence="4">DUF459 domain-containing protein</fullName>
    </recommendedName>
</protein>
<dbReference type="Proteomes" id="UP000183371">
    <property type="component" value="Unassembled WGS sequence"/>
</dbReference>